<keyword evidence="2" id="KW-1185">Reference proteome</keyword>
<dbReference type="AlphaFoldDB" id="A0A7W6H3C5"/>
<evidence type="ECO:0000313" key="2">
    <source>
        <dbReference type="Proteomes" id="UP000542776"/>
    </source>
</evidence>
<organism evidence="1 2">
    <name type="scientific">Aureimonas pseudogalii</name>
    <dbReference type="NCBI Taxonomy" id="1744844"/>
    <lineage>
        <taxon>Bacteria</taxon>
        <taxon>Pseudomonadati</taxon>
        <taxon>Pseudomonadota</taxon>
        <taxon>Alphaproteobacteria</taxon>
        <taxon>Hyphomicrobiales</taxon>
        <taxon>Aurantimonadaceae</taxon>
        <taxon>Aureimonas</taxon>
    </lineage>
</organism>
<proteinExistence type="predicted"/>
<protein>
    <submittedName>
        <fullName evidence="1">Uncharacterized protein</fullName>
    </submittedName>
</protein>
<accession>A0A7W6H3C5</accession>
<dbReference type="EMBL" id="JACIEK010000003">
    <property type="protein sequence ID" value="MBB3997906.1"/>
    <property type="molecule type" value="Genomic_DNA"/>
</dbReference>
<gene>
    <name evidence="1" type="ORF">GGR04_001744</name>
</gene>
<reference evidence="1 2" key="1">
    <citation type="submission" date="2020-08" db="EMBL/GenBank/DDBJ databases">
        <title>Genomic Encyclopedia of Type Strains, Phase IV (KMG-IV): sequencing the most valuable type-strain genomes for metagenomic binning, comparative biology and taxonomic classification.</title>
        <authorList>
            <person name="Goeker M."/>
        </authorList>
    </citation>
    <scope>NUCLEOTIDE SEQUENCE [LARGE SCALE GENOMIC DNA]</scope>
    <source>
        <strain evidence="1 2">DSM 102238</strain>
    </source>
</reference>
<comment type="caution">
    <text evidence="1">The sequence shown here is derived from an EMBL/GenBank/DDBJ whole genome shotgun (WGS) entry which is preliminary data.</text>
</comment>
<name>A0A7W6H3C5_9HYPH</name>
<evidence type="ECO:0000313" key="1">
    <source>
        <dbReference type="EMBL" id="MBB3997906.1"/>
    </source>
</evidence>
<sequence length="34" mass="3538">MTAACHCAVLAFDGMVRCNRSDGETDHGNEVGVA</sequence>
<dbReference type="Proteomes" id="UP000542776">
    <property type="component" value="Unassembled WGS sequence"/>
</dbReference>